<dbReference type="RefSeq" id="WP_204695149.1">
    <property type="nucleotide sequence ID" value="NZ_JAFBEC010000001.1"/>
</dbReference>
<evidence type="ECO:0000256" key="2">
    <source>
        <dbReference type="ARBA" id="ARBA00007832"/>
    </source>
</evidence>
<accession>A0ABS2P6G5</accession>
<organism evidence="5 6">
    <name type="scientific">Geomicrobium sediminis</name>
    <dbReference type="NCBI Taxonomy" id="1347788"/>
    <lineage>
        <taxon>Bacteria</taxon>
        <taxon>Bacillati</taxon>
        <taxon>Bacillota</taxon>
        <taxon>Bacilli</taxon>
        <taxon>Bacillales</taxon>
        <taxon>Geomicrobium</taxon>
    </lineage>
</organism>
<protein>
    <submittedName>
        <fullName evidence="5">Siderophore synthetase component</fullName>
    </submittedName>
</protein>
<reference evidence="5 6" key="1">
    <citation type="submission" date="2021-01" db="EMBL/GenBank/DDBJ databases">
        <title>Genomic Encyclopedia of Type Strains, Phase IV (KMG-IV): sequencing the most valuable type-strain genomes for metagenomic binning, comparative biology and taxonomic classification.</title>
        <authorList>
            <person name="Goeker M."/>
        </authorList>
    </citation>
    <scope>NUCLEOTIDE SEQUENCE [LARGE SCALE GENOMIC DNA]</scope>
    <source>
        <strain evidence="5 6">DSM 25540</strain>
    </source>
</reference>
<feature type="domain" description="Aerobactin siderophore biosynthesis IucA/IucC N-terminal" evidence="3">
    <location>
        <begin position="147"/>
        <end position="383"/>
    </location>
</feature>
<dbReference type="Proteomes" id="UP000741863">
    <property type="component" value="Unassembled WGS sequence"/>
</dbReference>
<dbReference type="Gene3D" id="1.10.510.40">
    <property type="match status" value="1"/>
</dbReference>
<dbReference type="InterPro" id="IPR037455">
    <property type="entry name" value="LucA/IucC-like"/>
</dbReference>
<comment type="caution">
    <text evidence="5">The sequence shown here is derived from an EMBL/GenBank/DDBJ whole genome shotgun (WGS) entry which is preliminary data.</text>
</comment>
<evidence type="ECO:0000313" key="6">
    <source>
        <dbReference type="Proteomes" id="UP000741863"/>
    </source>
</evidence>
<dbReference type="InterPro" id="IPR007310">
    <property type="entry name" value="Aerobactin_biosyn_IucA/IucC_N"/>
</dbReference>
<evidence type="ECO:0000259" key="4">
    <source>
        <dbReference type="Pfam" id="PF06276"/>
    </source>
</evidence>
<dbReference type="Pfam" id="PF04183">
    <property type="entry name" value="IucA_IucC"/>
    <property type="match status" value="1"/>
</dbReference>
<gene>
    <name evidence="5" type="ORF">JOD17_000084</name>
</gene>
<evidence type="ECO:0000259" key="3">
    <source>
        <dbReference type="Pfam" id="PF04183"/>
    </source>
</evidence>
<dbReference type="InterPro" id="IPR022770">
    <property type="entry name" value="IucA/IucC-like_C"/>
</dbReference>
<keyword evidence="6" id="KW-1185">Reference proteome</keyword>
<evidence type="ECO:0000256" key="1">
    <source>
        <dbReference type="ARBA" id="ARBA00004924"/>
    </source>
</evidence>
<comment type="similarity">
    <text evidence="2">Belongs to the IucA/IucC family.</text>
</comment>
<sequence>MAPTLNVINAETLIIQDLIQALRSEGFFPLDQELPLLRDTRPEIQRLFGVEEETVVYEHDLCFLLERRAGNELSWKLGSPIYRRGPNGWTLLKTAAEIARSTFDMNHVGARKLIESIETSIHQLQLSIDHLNEQDNKELNHSYDWFIESERVASYRDRPFHPTAKAKIGFTDQQYKKYMAEFGCTMQLYWVAVKKDAMVTGETSLTPIDGLPLEEQKMLEEELGRTGVTLEDYTLMPVHPWQMEVIIKPTYEQEIKEGIIVLLETRAGDYVATSSLRSLATEEPSSMMLKLPVSVTSLGASRYLPVVKLLNGGSGERLLRQAIECDDVLTEKVYLCDERHWWGYMPESKGWFDEQPRHLAAQQRLYPEELTKEPYRMITMSALGAGVASEGFLKQLLGDLDVETFFDELVELFYTVVMRLFKIGVVPEIHGQNCCVVVKQGKPVALLFRDHDSVRLHPPYTERYGLEDPNYRIRPGYSNSLYNNTVDDLLFYVQTLGTEVNIRSVIETFAQTFEITEEELWLVTKQRWQQALKAVGFSEFEEQRLHVKLFEADHWPVKQILKPLLDVDGVPGAMPSGKGQGHNPFKRILGGV</sequence>
<name>A0ABS2P6G5_9BACL</name>
<feature type="domain" description="Aerobactin siderophore biosynthesis IucA/IucC-like C-terminal" evidence="4">
    <location>
        <begin position="404"/>
        <end position="561"/>
    </location>
</feature>
<dbReference type="PANTHER" id="PTHR34384:SF6">
    <property type="entry name" value="STAPHYLOFERRIN B SYNTHASE"/>
    <property type="match status" value="1"/>
</dbReference>
<dbReference type="Pfam" id="PF06276">
    <property type="entry name" value="FhuF"/>
    <property type="match status" value="1"/>
</dbReference>
<dbReference type="PANTHER" id="PTHR34384">
    <property type="entry name" value="L-2,3-DIAMINOPROPANOATE--CITRATE LIGASE"/>
    <property type="match status" value="1"/>
</dbReference>
<dbReference type="EMBL" id="JAFBEC010000001">
    <property type="protein sequence ID" value="MBM7630993.1"/>
    <property type="molecule type" value="Genomic_DNA"/>
</dbReference>
<evidence type="ECO:0000313" key="5">
    <source>
        <dbReference type="EMBL" id="MBM7630993.1"/>
    </source>
</evidence>
<proteinExistence type="inferred from homology"/>
<comment type="pathway">
    <text evidence="1">Siderophore biosynthesis.</text>
</comment>